<organism evidence="3 4">
    <name type="scientific">Pedobacter petrophilus</name>
    <dbReference type="NCBI Taxonomy" id="1908241"/>
    <lineage>
        <taxon>Bacteria</taxon>
        <taxon>Pseudomonadati</taxon>
        <taxon>Bacteroidota</taxon>
        <taxon>Sphingobacteriia</taxon>
        <taxon>Sphingobacteriales</taxon>
        <taxon>Sphingobacteriaceae</taxon>
        <taxon>Pedobacter</taxon>
    </lineage>
</organism>
<reference evidence="3 4" key="1">
    <citation type="submission" date="2019-11" db="EMBL/GenBank/DDBJ databases">
        <title>Pedobacter petrophilus genome.</title>
        <authorList>
            <person name="Feldbauer M.J."/>
            <person name="Newman J.D."/>
        </authorList>
    </citation>
    <scope>NUCLEOTIDE SEQUENCE [LARGE SCALE GENOMIC DNA]</scope>
    <source>
        <strain evidence="3 4">LMG 29686</strain>
    </source>
</reference>
<proteinExistence type="predicted"/>
<dbReference type="RefSeq" id="WP_154282423.1">
    <property type="nucleotide sequence ID" value="NZ_JBHUJQ010000001.1"/>
</dbReference>
<dbReference type="InterPro" id="IPR006311">
    <property type="entry name" value="TAT_signal"/>
</dbReference>
<feature type="signal peptide" evidence="1">
    <location>
        <begin position="1"/>
        <end position="33"/>
    </location>
</feature>
<keyword evidence="4" id="KW-1185">Reference proteome</keyword>
<evidence type="ECO:0000313" key="4">
    <source>
        <dbReference type="Proteomes" id="UP000487757"/>
    </source>
</evidence>
<dbReference type="InterPro" id="IPR050312">
    <property type="entry name" value="IolE/XylAMocC-like"/>
</dbReference>
<gene>
    <name evidence="3" type="ORF">GJU39_18175</name>
</gene>
<protein>
    <submittedName>
        <fullName evidence="3">TIM barrel protein</fullName>
    </submittedName>
</protein>
<evidence type="ECO:0000259" key="2">
    <source>
        <dbReference type="Pfam" id="PF01261"/>
    </source>
</evidence>
<dbReference type="AlphaFoldDB" id="A0A7K0G3K7"/>
<dbReference type="EMBL" id="WKKH01000037">
    <property type="protein sequence ID" value="MRX78010.1"/>
    <property type="molecule type" value="Genomic_DNA"/>
</dbReference>
<dbReference type="PROSITE" id="PS51318">
    <property type="entry name" value="TAT"/>
    <property type="match status" value="1"/>
</dbReference>
<dbReference type="InterPro" id="IPR036237">
    <property type="entry name" value="Xyl_isomerase-like_sf"/>
</dbReference>
<name>A0A7K0G3K7_9SPHI</name>
<dbReference type="Pfam" id="PF01261">
    <property type="entry name" value="AP_endonuc_2"/>
    <property type="match status" value="1"/>
</dbReference>
<dbReference type="Gene3D" id="3.20.20.150">
    <property type="entry name" value="Divalent-metal-dependent TIM barrel enzymes"/>
    <property type="match status" value="1"/>
</dbReference>
<evidence type="ECO:0000313" key="3">
    <source>
        <dbReference type="EMBL" id="MRX78010.1"/>
    </source>
</evidence>
<feature type="chain" id="PRO_5029742292" evidence="1">
    <location>
        <begin position="34"/>
        <end position="312"/>
    </location>
</feature>
<comment type="caution">
    <text evidence="3">The sequence shown here is derived from an EMBL/GenBank/DDBJ whole genome shotgun (WGS) entry which is preliminary data.</text>
</comment>
<dbReference type="SUPFAM" id="SSF51658">
    <property type="entry name" value="Xylose isomerase-like"/>
    <property type="match status" value="1"/>
</dbReference>
<dbReference type="PANTHER" id="PTHR12110:SF41">
    <property type="entry name" value="INOSOSE DEHYDRATASE"/>
    <property type="match status" value="1"/>
</dbReference>
<dbReference type="InterPro" id="IPR013022">
    <property type="entry name" value="Xyl_isomerase-like_TIM-brl"/>
</dbReference>
<dbReference type="PROSITE" id="PS51257">
    <property type="entry name" value="PROKAR_LIPOPROTEIN"/>
    <property type="match status" value="1"/>
</dbReference>
<evidence type="ECO:0000256" key="1">
    <source>
        <dbReference type="SAM" id="SignalP"/>
    </source>
</evidence>
<sequence length="312" mass="34893">MEKSSSSRRVFVKNSGMLLTGAFLVPSFLGACASTKDLAKSTVKVNGHLWIYASKYPPNWDSTPDLEKAFSDMSAAGIDGIELMDINLTHDDSVKNIKHLIDKYNFPVSGTSYGVGPKMWDRNQHELIIKDVTRSITRLAQVKGKTFGITVGEANRLKTEPELDAQADVLKKILVLCKEEGIEPNLHNHTYEVENGMHDLKGTLARIPDINLGPDLNWLIRAGIDPVDFIKKYGDNIVYMHIRDQYADGTWTEYLGQGATNFKVIADALKAIPFKGSNVAIELAFPKDYQPVNPLTMDWKLSRNYVNNTFGW</sequence>
<dbReference type="PANTHER" id="PTHR12110">
    <property type="entry name" value="HYDROXYPYRUVATE ISOMERASE"/>
    <property type="match status" value="1"/>
</dbReference>
<feature type="domain" description="Xylose isomerase-like TIM barrel" evidence="2">
    <location>
        <begin position="72"/>
        <end position="284"/>
    </location>
</feature>
<keyword evidence="1" id="KW-0732">Signal</keyword>
<dbReference type="Proteomes" id="UP000487757">
    <property type="component" value="Unassembled WGS sequence"/>
</dbReference>
<dbReference type="OrthoDB" id="9798407at2"/>
<accession>A0A7K0G3K7</accession>